<name>A0A4R2KBK7_9RHOB</name>
<dbReference type="AlphaFoldDB" id="A0A4R2KBK7"/>
<dbReference type="OrthoDB" id="20837at2"/>
<evidence type="ECO:0000313" key="3">
    <source>
        <dbReference type="Proteomes" id="UP000295142"/>
    </source>
</evidence>
<dbReference type="SUPFAM" id="SSF51905">
    <property type="entry name" value="FAD/NAD(P)-binding domain"/>
    <property type="match status" value="1"/>
</dbReference>
<accession>A0A4R2KBK7</accession>
<comment type="caution">
    <text evidence="2">The sequence shown here is derived from an EMBL/GenBank/DDBJ whole genome shotgun (WGS) entry which is preliminary data.</text>
</comment>
<gene>
    <name evidence="2" type="ORF">EV655_11464</name>
</gene>
<dbReference type="Gene3D" id="3.50.50.60">
    <property type="entry name" value="FAD/NAD(P)-binding domain"/>
    <property type="match status" value="1"/>
</dbReference>
<reference evidence="2 3" key="1">
    <citation type="submission" date="2019-03" db="EMBL/GenBank/DDBJ databases">
        <title>Genomic Encyclopedia of Type Strains, Phase IV (KMG-IV): sequencing the most valuable type-strain genomes for metagenomic binning, comparative biology and taxonomic classification.</title>
        <authorList>
            <person name="Goeker M."/>
        </authorList>
    </citation>
    <scope>NUCLEOTIDE SEQUENCE [LARGE SCALE GENOMIC DNA]</scope>
    <source>
        <strain evidence="2 3">DSM 4868</strain>
    </source>
</reference>
<feature type="domain" description="Amine oxidase" evidence="1">
    <location>
        <begin position="20"/>
        <end position="300"/>
    </location>
</feature>
<dbReference type="PANTHER" id="PTHR42923:SF17">
    <property type="entry name" value="AMINE OXIDASE DOMAIN-CONTAINING PROTEIN"/>
    <property type="match status" value="1"/>
</dbReference>
<dbReference type="InterPro" id="IPR050464">
    <property type="entry name" value="Zeta_carotene_desat/Oxidored"/>
</dbReference>
<dbReference type="RefSeq" id="WP_132546258.1">
    <property type="nucleotide sequence ID" value="NZ_SLWW01000014.1"/>
</dbReference>
<dbReference type="Gene3D" id="3.30.70.1990">
    <property type="match status" value="1"/>
</dbReference>
<dbReference type="InterPro" id="IPR036188">
    <property type="entry name" value="FAD/NAD-bd_sf"/>
</dbReference>
<protein>
    <recommendedName>
        <fullName evidence="1">Amine oxidase domain-containing protein</fullName>
    </recommendedName>
</protein>
<evidence type="ECO:0000259" key="1">
    <source>
        <dbReference type="Pfam" id="PF01593"/>
    </source>
</evidence>
<sequence>MPFETAAGAPRRIAVIGAGISGLGAAHFLGTDHRITLFEAEKRLGGHARTVMAGKRGDQPVDTGFIVFNHVNYPLMTRLFDELGVPVAKSDMSFGASLDGGAFEYGLKDLKAVFAQPSNALNPKFLGMLRDVLKFNANALKVAGAHPGATIGEFLAALGTGEWFRDRYLLPLSGAIWSTPTTGILDFPAHAMIRFFENHALLSHKGQHQWYTVKGGSIEYVRRVEAALLARGVEIRTGAPVEAVRRIEAGVEVRARGGDWELFDEVVLATHSDDSLALLADPSPEERAALGAVRYQPNDAVLHADTALMPKRRAAWASWVYTEDRTRHSDRIDLTYWMNSLQPIPESDPLFVTLNSKREIREELIHDRVTFRHPVYDLAALDAQKRIRDMNGTNRTWFCGAWMRNGFHEDGLASAHDVVEAMRRRQPETVAA</sequence>
<dbReference type="PANTHER" id="PTHR42923">
    <property type="entry name" value="PROTOPORPHYRINOGEN OXIDASE"/>
    <property type="match status" value="1"/>
</dbReference>
<dbReference type="InterPro" id="IPR002937">
    <property type="entry name" value="Amino_oxidase"/>
</dbReference>
<dbReference type="GO" id="GO:0016491">
    <property type="term" value="F:oxidoreductase activity"/>
    <property type="evidence" value="ECO:0007669"/>
    <property type="project" value="InterPro"/>
</dbReference>
<keyword evidence="3" id="KW-1185">Reference proteome</keyword>
<proteinExistence type="predicted"/>
<evidence type="ECO:0000313" key="2">
    <source>
        <dbReference type="EMBL" id="TCO69612.1"/>
    </source>
</evidence>
<dbReference type="EMBL" id="SLWW01000014">
    <property type="protein sequence ID" value="TCO69612.1"/>
    <property type="molecule type" value="Genomic_DNA"/>
</dbReference>
<dbReference type="Proteomes" id="UP000295142">
    <property type="component" value="Unassembled WGS sequence"/>
</dbReference>
<organism evidence="2 3">
    <name type="scientific">Rhodovulum euryhalinum</name>
    <dbReference type="NCBI Taxonomy" id="35805"/>
    <lineage>
        <taxon>Bacteria</taxon>
        <taxon>Pseudomonadati</taxon>
        <taxon>Pseudomonadota</taxon>
        <taxon>Alphaproteobacteria</taxon>
        <taxon>Rhodobacterales</taxon>
        <taxon>Paracoccaceae</taxon>
        <taxon>Rhodovulum</taxon>
    </lineage>
</organism>
<dbReference type="Pfam" id="PF01593">
    <property type="entry name" value="Amino_oxidase"/>
    <property type="match status" value="1"/>
</dbReference>
<dbReference type="Gene3D" id="1.10.405.20">
    <property type="match status" value="1"/>
</dbReference>